<proteinExistence type="predicted"/>
<organism evidence="2 3">
    <name type="scientific">Molorchus minor</name>
    <dbReference type="NCBI Taxonomy" id="1323400"/>
    <lineage>
        <taxon>Eukaryota</taxon>
        <taxon>Metazoa</taxon>
        <taxon>Ecdysozoa</taxon>
        <taxon>Arthropoda</taxon>
        <taxon>Hexapoda</taxon>
        <taxon>Insecta</taxon>
        <taxon>Pterygota</taxon>
        <taxon>Neoptera</taxon>
        <taxon>Endopterygota</taxon>
        <taxon>Coleoptera</taxon>
        <taxon>Polyphaga</taxon>
        <taxon>Cucujiformia</taxon>
        <taxon>Chrysomeloidea</taxon>
        <taxon>Cerambycidae</taxon>
        <taxon>Lamiinae</taxon>
        <taxon>Monochamini</taxon>
        <taxon>Molorchus</taxon>
    </lineage>
</organism>
<evidence type="ECO:0000313" key="2">
    <source>
        <dbReference type="EMBL" id="KAJ8981190.1"/>
    </source>
</evidence>
<accession>A0ABQ9JSC7</accession>
<name>A0ABQ9JSC7_9CUCU</name>
<evidence type="ECO:0000256" key="1">
    <source>
        <dbReference type="SAM" id="MobiDB-lite"/>
    </source>
</evidence>
<protein>
    <submittedName>
        <fullName evidence="2">Uncharacterized protein</fullName>
    </submittedName>
</protein>
<comment type="caution">
    <text evidence="2">The sequence shown here is derived from an EMBL/GenBank/DDBJ whole genome shotgun (WGS) entry which is preliminary data.</text>
</comment>
<sequence>MLNKWKAEKEKRKQEEKNKAKPLFKVCHVPVEIKANLQKNTPMIRTNVESKSNQQKTRQAVNSVQKNTSLRKADMKKETVSSKTNINTKAKCFPAKSKINEKIGKETNSEKPVINVVGKKSNNKTGTPAKIPRTPKKNKIQFDDGNSIVNENKKLRSIEKTGENSRTCPKRRETQIVDSDDEVLSKDIDKRTPKTNKRYNKTPRKGEKAVSIDDVEVEDIVKTDVEPKSPATPKNNKIPDSESALPVYNLDDLKANNWQAIIPESKPVVKRGRGRPKKINSTSSLKNIIMEARKKKKTEGYVQPITCAAD</sequence>
<feature type="region of interest" description="Disordered" evidence="1">
    <location>
        <begin position="1"/>
        <end position="20"/>
    </location>
</feature>
<reference evidence="2" key="1">
    <citation type="journal article" date="2023" name="Insect Mol. Biol.">
        <title>Genome sequencing provides insights into the evolution of gene families encoding plant cell wall-degrading enzymes in longhorned beetles.</title>
        <authorList>
            <person name="Shin N.R."/>
            <person name="Okamura Y."/>
            <person name="Kirsch R."/>
            <person name="Pauchet Y."/>
        </authorList>
    </citation>
    <scope>NUCLEOTIDE SEQUENCE</scope>
    <source>
        <tissue evidence="2">Midgut</tissue>
    </source>
</reference>
<evidence type="ECO:0000313" key="3">
    <source>
        <dbReference type="Proteomes" id="UP001162164"/>
    </source>
</evidence>
<gene>
    <name evidence="2" type="ORF">NQ317_014834</name>
</gene>
<feature type="compositionally biased region" description="Basic and acidic residues" evidence="1">
    <location>
        <begin position="71"/>
        <end position="80"/>
    </location>
</feature>
<feature type="compositionally biased region" description="Polar residues" evidence="1">
    <location>
        <begin position="48"/>
        <end position="70"/>
    </location>
</feature>
<dbReference type="EMBL" id="JAPWTJ010000198">
    <property type="protein sequence ID" value="KAJ8981190.1"/>
    <property type="molecule type" value="Genomic_DNA"/>
</dbReference>
<feature type="region of interest" description="Disordered" evidence="1">
    <location>
        <begin position="118"/>
        <end position="137"/>
    </location>
</feature>
<feature type="region of interest" description="Disordered" evidence="1">
    <location>
        <begin position="185"/>
        <end position="243"/>
    </location>
</feature>
<keyword evidence="3" id="KW-1185">Reference proteome</keyword>
<feature type="compositionally biased region" description="Basic residues" evidence="1">
    <location>
        <begin position="193"/>
        <end position="203"/>
    </location>
</feature>
<feature type="region of interest" description="Disordered" evidence="1">
    <location>
        <begin position="48"/>
        <end position="82"/>
    </location>
</feature>
<dbReference type="Proteomes" id="UP001162164">
    <property type="component" value="Unassembled WGS sequence"/>
</dbReference>
<feature type="compositionally biased region" description="Basic and acidic residues" evidence="1">
    <location>
        <begin position="1"/>
        <end position="19"/>
    </location>
</feature>